<dbReference type="SUPFAM" id="SSF53335">
    <property type="entry name" value="S-adenosyl-L-methionine-dependent methyltransferases"/>
    <property type="match status" value="1"/>
</dbReference>
<dbReference type="AlphaFoldDB" id="A0A1G2KKH5"/>
<dbReference type="Gene3D" id="3.40.50.150">
    <property type="entry name" value="Vaccinia Virus protein VP39"/>
    <property type="match status" value="1"/>
</dbReference>
<accession>A0A1G2KKH5</accession>
<evidence type="ECO:0000313" key="2">
    <source>
        <dbReference type="Proteomes" id="UP000179023"/>
    </source>
</evidence>
<proteinExistence type="predicted"/>
<name>A0A1G2KKH5_9BACT</name>
<dbReference type="Proteomes" id="UP000179023">
    <property type="component" value="Unassembled WGS sequence"/>
</dbReference>
<dbReference type="InterPro" id="IPR029063">
    <property type="entry name" value="SAM-dependent_MTases_sf"/>
</dbReference>
<dbReference type="InterPro" id="IPR008884">
    <property type="entry name" value="TylF_MeTrfase"/>
</dbReference>
<gene>
    <name evidence="1" type="ORF">A3C07_02795</name>
</gene>
<dbReference type="PANTHER" id="PTHR40036:SF1">
    <property type="entry name" value="MACROCIN O-METHYLTRANSFERASE"/>
    <property type="match status" value="1"/>
</dbReference>
<dbReference type="EMBL" id="MHQI01000030">
    <property type="protein sequence ID" value="OGZ99934.1"/>
    <property type="molecule type" value="Genomic_DNA"/>
</dbReference>
<dbReference type="PANTHER" id="PTHR40036">
    <property type="entry name" value="MACROCIN O-METHYLTRANSFERASE"/>
    <property type="match status" value="1"/>
</dbReference>
<evidence type="ECO:0008006" key="3">
    <source>
        <dbReference type="Google" id="ProtNLM"/>
    </source>
</evidence>
<dbReference type="STRING" id="1802270.A3C07_02795"/>
<evidence type="ECO:0000313" key="1">
    <source>
        <dbReference type="EMBL" id="OGZ99934.1"/>
    </source>
</evidence>
<reference evidence="1 2" key="1">
    <citation type="journal article" date="2016" name="Nat. Commun.">
        <title>Thousands of microbial genomes shed light on interconnected biogeochemical processes in an aquifer system.</title>
        <authorList>
            <person name="Anantharaman K."/>
            <person name="Brown C.T."/>
            <person name="Hug L.A."/>
            <person name="Sharon I."/>
            <person name="Castelle C.J."/>
            <person name="Probst A.J."/>
            <person name="Thomas B.C."/>
            <person name="Singh A."/>
            <person name="Wilkins M.J."/>
            <person name="Karaoz U."/>
            <person name="Brodie E.L."/>
            <person name="Williams K.H."/>
            <person name="Hubbard S.S."/>
            <person name="Banfield J.F."/>
        </authorList>
    </citation>
    <scope>NUCLEOTIDE SEQUENCE [LARGE SCALE GENOMIC DNA]</scope>
</reference>
<sequence>MHSWCPAFSGTVEVDILGMIKSILNFLIARPVQFLVSLPWVRYSLIGGIYQNFYSPREKMLDVAMKYAAVSKLGGDYFEFGVHAGKTFIAAFHASRRYFSAKIHFYAFDSFEGLPEPNTPRNEFEAFTKGQWTCSKETFKKNLKKKRVDLSRVHIVAGWYRDTLNDRTRAEFPAKKAAVIYVDCDLYESAVEVLNFIVPYLEHGTLLLFDDWFAYRGDPNRGEQRAFREWLVWNPEISVVEYHKFGWSGNSFIVHLKTGTHNP</sequence>
<dbReference type="Pfam" id="PF05711">
    <property type="entry name" value="TylF"/>
    <property type="match status" value="1"/>
</dbReference>
<organism evidence="1 2">
    <name type="scientific">Candidatus Sungbacteria bacterium RIFCSPHIGHO2_02_FULL_47_11</name>
    <dbReference type="NCBI Taxonomy" id="1802270"/>
    <lineage>
        <taxon>Bacteria</taxon>
        <taxon>Candidatus Sungiibacteriota</taxon>
    </lineage>
</organism>
<protein>
    <recommendedName>
        <fullName evidence="3">Methyltransferase</fullName>
    </recommendedName>
</protein>
<comment type="caution">
    <text evidence="1">The sequence shown here is derived from an EMBL/GenBank/DDBJ whole genome shotgun (WGS) entry which is preliminary data.</text>
</comment>